<gene>
    <name evidence="5" type="ORF">MSHO_17420</name>
</gene>
<keyword evidence="6" id="KW-1185">Reference proteome</keyword>
<evidence type="ECO:0000256" key="2">
    <source>
        <dbReference type="ARBA" id="ARBA00023002"/>
    </source>
</evidence>
<dbReference type="Pfam" id="PF00106">
    <property type="entry name" value="adh_short"/>
    <property type="match status" value="1"/>
</dbReference>
<evidence type="ECO:0000256" key="3">
    <source>
        <dbReference type="RuleBase" id="RU000363"/>
    </source>
</evidence>
<dbReference type="InterPro" id="IPR036291">
    <property type="entry name" value="NAD(P)-bd_dom_sf"/>
</dbReference>
<dbReference type="KEGG" id="msho:MSHO_17420"/>
<dbReference type="PANTHER" id="PTHR44196:SF1">
    <property type="entry name" value="DEHYDROGENASE_REDUCTASE SDR FAMILY MEMBER 7B"/>
    <property type="match status" value="1"/>
</dbReference>
<evidence type="ECO:0000259" key="4">
    <source>
        <dbReference type="SMART" id="SM00822"/>
    </source>
</evidence>
<dbReference type="PRINTS" id="PR00081">
    <property type="entry name" value="GDHRDH"/>
</dbReference>
<keyword evidence="2" id="KW-0560">Oxidoreductase</keyword>
<evidence type="ECO:0000256" key="1">
    <source>
        <dbReference type="ARBA" id="ARBA00006484"/>
    </source>
</evidence>
<dbReference type="SMART" id="SM00822">
    <property type="entry name" value="PKS_KR"/>
    <property type="match status" value="1"/>
</dbReference>
<dbReference type="Proteomes" id="UP000467164">
    <property type="component" value="Chromosome"/>
</dbReference>
<dbReference type="InterPro" id="IPR002347">
    <property type="entry name" value="SDR_fam"/>
</dbReference>
<proteinExistence type="inferred from homology"/>
<dbReference type="InterPro" id="IPR020904">
    <property type="entry name" value="Sc_DH/Rdtase_CS"/>
</dbReference>
<accession>A0A7I7L9U1</accession>
<dbReference type="InterPro" id="IPR057326">
    <property type="entry name" value="KR_dom"/>
</dbReference>
<dbReference type="AlphaFoldDB" id="A0A7I7L9U1"/>
<dbReference type="GO" id="GO:0016020">
    <property type="term" value="C:membrane"/>
    <property type="evidence" value="ECO:0007669"/>
    <property type="project" value="TreeGrafter"/>
</dbReference>
<dbReference type="PANTHER" id="PTHR44196">
    <property type="entry name" value="DEHYDROGENASE/REDUCTASE SDR FAMILY MEMBER 7B"/>
    <property type="match status" value="1"/>
</dbReference>
<evidence type="ECO:0000313" key="6">
    <source>
        <dbReference type="Proteomes" id="UP000467164"/>
    </source>
</evidence>
<dbReference type="EMBL" id="AP022572">
    <property type="protein sequence ID" value="BBX56397.1"/>
    <property type="molecule type" value="Genomic_DNA"/>
</dbReference>
<organism evidence="5 6">
    <name type="scientific">Mycobacterium shottsii</name>
    <dbReference type="NCBI Taxonomy" id="133549"/>
    <lineage>
        <taxon>Bacteria</taxon>
        <taxon>Bacillati</taxon>
        <taxon>Actinomycetota</taxon>
        <taxon>Actinomycetes</taxon>
        <taxon>Mycobacteriales</taxon>
        <taxon>Mycobacteriaceae</taxon>
        <taxon>Mycobacterium</taxon>
        <taxon>Mycobacterium ulcerans group</taxon>
    </lineage>
</organism>
<feature type="domain" description="Ketoreductase" evidence="4">
    <location>
        <begin position="27"/>
        <end position="211"/>
    </location>
</feature>
<dbReference type="CDD" id="cd05374">
    <property type="entry name" value="17beta-HSD-like_SDR_c"/>
    <property type="match status" value="1"/>
</dbReference>
<name>A0A7I7L9U1_9MYCO</name>
<comment type="similarity">
    <text evidence="1 3">Belongs to the short-chain dehydrogenases/reductases (SDR) family.</text>
</comment>
<reference evidence="5 6" key="1">
    <citation type="journal article" date="2019" name="Emerg. Microbes Infect.">
        <title>Comprehensive subspecies identification of 175 nontuberculous mycobacteria species based on 7547 genomic profiles.</title>
        <authorList>
            <person name="Matsumoto Y."/>
            <person name="Kinjo T."/>
            <person name="Motooka D."/>
            <person name="Nabeya D."/>
            <person name="Jung N."/>
            <person name="Uechi K."/>
            <person name="Horii T."/>
            <person name="Iida T."/>
            <person name="Fujita J."/>
            <person name="Nakamura S."/>
        </authorList>
    </citation>
    <scope>NUCLEOTIDE SEQUENCE [LARGE SCALE GENOMIC DNA]</scope>
    <source>
        <strain evidence="5 6">JCM 12657</strain>
    </source>
</reference>
<protein>
    <submittedName>
        <fullName evidence="5">Short-chain dehydrogenase/reductase</fullName>
    </submittedName>
</protein>
<dbReference type="PROSITE" id="PS00061">
    <property type="entry name" value="ADH_SHORT"/>
    <property type="match status" value="1"/>
</dbReference>
<evidence type="ECO:0000313" key="5">
    <source>
        <dbReference type="EMBL" id="BBX56397.1"/>
    </source>
</evidence>
<dbReference type="Gene3D" id="3.40.50.720">
    <property type="entry name" value="NAD(P)-binding Rossmann-like Domain"/>
    <property type="match status" value="1"/>
</dbReference>
<dbReference type="GO" id="GO:0016491">
    <property type="term" value="F:oxidoreductase activity"/>
    <property type="evidence" value="ECO:0007669"/>
    <property type="project" value="UniProtKB-KW"/>
</dbReference>
<dbReference type="SUPFAM" id="SSF51735">
    <property type="entry name" value="NAD(P)-binding Rossmann-fold domains"/>
    <property type="match status" value="1"/>
</dbReference>
<dbReference type="PRINTS" id="PR00080">
    <property type="entry name" value="SDRFAMILY"/>
</dbReference>
<sequence length="321" mass="34021">MLSHTGAPRWWHRATVDAAGRRMGEPKAIVITGASRGLGLASVAQMYRQGWRVLAAMRAPESGMAQLRAKVAGVVDDSRLIPVQLDLTDAASVAAAAKVIEEAVGAPRVLVHNAGISAAGTVEETPIELWERMFATHVLGPVQLTKALLPAMRTAGRGRIVMISSQAGVRGMPEIAAYSAAKGALERWAESLAGEVAPIGLGVTVLVTGTFNTDIITDAGTSDHRDFAGPYAAHHVAIERRGRFAMRFAAEPDRFARHLARAVEDRAPFTRHAVGQDARMLVVANRLLSGKASHRVARLVMGIPPPGALLSVPSTESDKHG</sequence>